<proteinExistence type="predicted"/>
<feature type="active site" description="Proton acceptor" evidence="4">
    <location>
        <position position="124"/>
    </location>
</feature>
<dbReference type="InterPro" id="IPR003000">
    <property type="entry name" value="Sirtuin"/>
</dbReference>
<evidence type="ECO:0000256" key="3">
    <source>
        <dbReference type="ARBA" id="ARBA00023027"/>
    </source>
</evidence>
<dbReference type="SUPFAM" id="SSF52467">
    <property type="entry name" value="DHS-like NAD/FAD-binding domain"/>
    <property type="match status" value="1"/>
</dbReference>
<feature type="binding site" evidence="4">
    <location>
        <position position="135"/>
    </location>
    <ligand>
        <name>Zn(2+)</name>
        <dbReference type="ChEBI" id="CHEBI:29105"/>
    </ligand>
</feature>
<dbReference type="InterPro" id="IPR026590">
    <property type="entry name" value="Ssirtuin_cat_dom"/>
</dbReference>
<comment type="caution">
    <text evidence="6">The sequence shown here is derived from an EMBL/GenBank/DDBJ whole genome shotgun (WGS) entry which is preliminary data.</text>
</comment>
<evidence type="ECO:0000256" key="4">
    <source>
        <dbReference type="PROSITE-ProRule" id="PRU00236"/>
    </source>
</evidence>
<reference evidence="6 7" key="1">
    <citation type="submission" date="2023-02" db="EMBL/GenBank/DDBJ databases">
        <title>Dictyobacter halimunensis sp. nov., a new member of the class Ktedonobacteria from forest soil in a geothermal area.</title>
        <authorList>
            <person name="Rachmania M.K."/>
            <person name="Ningsih F."/>
            <person name="Sakai Y."/>
            <person name="Yabe S."/>
            <person name="Yokota A."/>
            <person name="Sjamsuridzal W."/>
        </authorList>
    </citation>
    <scope>NUCLEOTIDE SEQUENCE [LARGE SCALE GENOMIC DNA]</scope>
    <source>
        <strain evidence="6 7">S3.2.2.5</strain>
    </source>
</reference>
<evidence type="ECO:0000313" key="6">
    <source>
        <dbReference type="EMBL" id="GLV56408.1"/>
    </source>
</evidence>
<dbReference type="PANTHER" id="PTHR11085:SF10">
    <property type="entry name" value="NAD-DEPENDENT PROTEIN DEACYLASE SIRTUIN-5, MITOCHONDRIAL-RELATED"/>
    <property type="match status" value="1"/>
</dbReference>
<feature type="domain" description="Deacetylase sirtuin-type" evidence="5">
    <location>
        <begin position="1"/>
        <end position="252"/>
    </location>
</feature>
<name>A0ABQ6FRT6_9CHLR</name>
<dbReference type="PROSITE" id="PS50305">
    <property type="entry name" value="SIRTUIN"/>
    <property type="match status" value="1"/>
</dbReference>
<keyword evidence="4" id="KW-0862">Zinc</keyword>
<evidence type="ECO:0000256" key="2">
    <source>
        <dbReference type="ARBA" id="ARBA00022679"/>
    </source>
</evidence>
<feature type="binding site" evidence="4">
    <location>
        <position position="132"/>
    </location>
    <ligand>
        <name>Zn(2+)</name>
        <dbReference type="ChEBI" id="CHEBI:29105"/>
    </ligand>
</feature>
<protein>
    <recommendedName>
        <fullName evidence="1">protein acetyllysine N-acetyltransferase</fullName>
        <ecNumber evidence="1">2.3.1.286</ecNumber>
    </recommendedName>
</protein>
<organism evidence="6 7">
    <name type="scientific">Dictyobacter halimunensis</name>
    <dbReference type="NCBI Taxonomy" id="3026934"/>
    <lineage>
        <taxon>Bacteria</taxon>
        <taxon>Bacillati</taxon>
        <taxon>Chloroflexota</taxon>
        <taxon>Ktedonobacteria</taxon>
        <taxon>Ktedonobacterales</taxon>
        <taxon>Dictyobacteraceae</taxon>
        <taxon>Dictyobacter</taxon>
    </lineage>
</organism>
<keyword evidence="2" id="KW-0808">Transferase</keyword>
<keyword evidence="3" id="KW-0520">NAD</keyword>
<dbReference type="InterPro" id="IPR050134">
    <property type="entry name" value="NAD-dep_sirtuin_deacylases"/>
</dbReference>
<dbReference type="EMBL" id="BSRI01000002">
    <property type="protein sequence ID" value="GLV56408.1"/>
    <property type="molecule type" value="Genomic_DNA"/>
</dbReference>
<dbReference type="Gene3D" id="3.30.1600.10">
    <property type="entry name" value="SIR2/SIRT2 'Small Domain"/>
    <property type="match status" value="1"/>
</dbReference>
<evidence type="ECO:0000256" key="1">
    <source>
        <dbReference type="ARBA" id="ARBA00012928"/>
    </source>
</evidence>
<feature type="binding site" evidence="4">
    <location>
        <position position="160"/>
    </location>
    <ligand>
        <name>Zn(2+)</name>
        <dbReference type="ChEBI" id="CHEBI:29105"/>
    </ligand>
</feature>
<keyword evidence="7" id="KW-1185">Reference proteome</keyword>
<dbReference type="PANTHER" id="PTHR11085">
    <property type="entry name" value="NAD-DEPENDENT PROTEIN DEACYLASE SIRTUIN-5, MITOCHONDRIAL-RELATED"/>
    <property type="match status" value="1"/>
</dbReference>
<feature type="binding site" evidence="4">
    <location>
        <position position="157"/>
    </location>
    <ligand>
        <name>Zn(2+)</name>
        <dbReference type="ChEBI" id="CHEBI:29105"/>
    </ligand>
</feature>
<keyword evidence="4" id="KW-0479">Metal-binding</keyword>
<dbReference type="InterPro" id="IPR026591">
    <property type="entry name" value="Sirtuin_cat_small_dom_sf"/>
</dbReference>
<dbReference type="Proteomes" id="UP001344906">
    <property type="component" value="Unassembled WGS sequence"/>
</dbReference>
<accession>A0ABQ6FRT6</accession>
<dbReference type="InterPro" id="IPR029035">
    <property type="entry name" value="DHS-like_NAD/FAD-binding_dom"/>
</dbReference>
<sequence length="252" mass="27443">MFSLEEQIQDAVELLQEAHQIVALTGAGISTESGIPDFRSPGSIWQQVPPVNYHDFISKPEARRQYWQTRRELSGKMAAARPNAAHRALATLEREQRLLGVITQNFDGLHQEAGNRPEQVIELHGTSHQAACTLCGRRSSIAALQRRVDAGEPDPTCAHCGGYLKAATILFGQRVPDAELQRAKALANSCDLFLVIGSSLKVVPASMLPRLALRRNIPIIIINQTPTSLDTVADVAIHASAGRILPTLIAQL</sequence>
<dbReference type="Pfam" id="PF02146">
    <property type="entry name" value="SIR2"/>
    <property type="match status" value="1"/>
</dbReference>
<evidence type="ECO:0000313" key="7">
    <source>
        <dbReference type="Proteomes" id="UP001344906"/>
    </source>
</evidence>
<dbReference type="CDD" id="cd01407">
    <property type="entry name" value="SIR2-fam"/>
    <property type="match status" value="1"/>
</dbReference>
<evidence type="ECO:0000259" key="5">
    <source>
        <dbReference type="PROSITE" id="PS50305"/>
    </source>
</evidence>
<dbReference type="Gene3D" id="3.40.50.1220">
    <property type="entry name" value="TPP-binding domain"/>
    <property type="match status" value="1"/>
</dbReference>
<gene>
    <name evidence="6" type="primary">cobB</name>
    <name evidence="6" type="ORF">KDH_32490</name>
</gene>
<dbReference type="EC" id="2.3.1.286" evidence="1"/>